<evidence type="ECO:0000313" key="3">
    <source>
        <dbReference type="Proteomes" id="UP000828390"/>
    </source>
</evidence>
<proteinExistence type="predicted"/>
<sequence length="283" mass="33253">MDSHAFHENSSKQSTVSFLAGERKNEVHFTKSRVQFLTEEILLDNDRDLDTGPTSRQKRSYISDYDNPYASTPLKLESDVDFPQRPPLPKHYFRRHEFDVNLNRPVDTIESVYQNSNQPFKNFRNPESAMGPFRPVCSQTYGMNDGFHENFYSHKPKKQSEILPDKFDEKSTEFSDNIIHFEQVGMWKMWSVQEKACMLSISLKGEAQKLLSSLRPDQHVHYQEIKYALSQCFAPIERGLAYRCQFRNRKRLRDESVIDYGYEIRRLGQKAFPNMDARSLEIC</sequence>
<evidence type="ECO:0000256" key="1">
    <source>
        <dbReference type="SAM" id="MobiDB-lite"/>
    </source>
</evidence>
<accession>A0A9D4EQ36</accession>
<feature type="region of interest" description="Disordered" evidence="1">
    <location>
        <begin position="46"/>
        <end position="66"/>
    </location>
</feature>
<name>A0A9D4EQ36_DREPO</name>
<dbReference type="EMBL" id="JAIWYP010000008">
    <property type="protein sequence ID" value="KAH3783584.1"/>
    <property type="molecule type" value="Genomic_DNA"/>
</dbReference>
<dbReference type="Proteomes" id="UP000828390">
    <property type="component" value="Unassembled WGS sequence"/>
</dbReference>
<dbReference type="AlphaFoldDB" id="A0A9D4EQ36"/>
<evidence type="ECO:0000313" key="2">
    <source>
        <dbReference type="EMBL" id="KAH3783584.1"/>
    </source>
</evidence>
<protein>
    <submittedName>
        <fullName evidence="2">Uncharacterized protein</fullName>
    </submittedName>
</protein>
<gene>
    <name evidence="2" type="ORF">DPMN_161526</name>
</gene>
<organism evidence="2 3">
    <name type="scientific">Dreissena polymorpha</name>
    <name type="common">Zebra mussel</name>
    <name type="synonym">Mytilus polymorpha</name>
    <dbReference type="NCBI Taxonomy" id="45954"/>
    <lineage>
        <taxon>Eukaryota</taxon>
        <taxon>Metazoa</taxon>
        <taxon>Spiralia</taxon>
        <taxon>Lophotrochozoa</taxon>
        <taxon>Mollusca</taxon>
        <taxon>Bivalvia</taxon>
        <taxon>Autobranchia</taxon>
        <taxon>Heteroconchia</taxon>
        <taxon>Euheterodonta</taxon>
        <taxon>Imparidentia</taxon>
        <taxon>Neoheterodontei</taxon>
        <taxon>Myida</taxon>
        <taxon>Dreissenoidea</taxon>
        <taxon>Dreissenidae</taxon>
        <taxon>Dreissena</taxon>
    </lineage>
</organism>
<comment type="caution">
    <text evidence="2">The sequence shown here is derived from an EMBL/GenBank/DDBJ whole genome shotgun (WGS) entry which is preliminary data.</text>
</comment>
<reference evidence="2" key="2">
    <citation type="submission" date="2020-11" db="EMBL/GenBank/DDBJ databases">
        <authorList>
            <person name="McCartney M.A."/>
            <person name="Auch B."/>
            <person name="Kono T."/>
            <person name="Mallez S."/>
            <person name="Becker A."/>
            <person name="Gohl D.M."/>
            <person name="Silverstein K.A.T."/>
            <person name="Koren S."/>
            <person name="Bechman K.B."/>
            <person name="Herman A."/>
            <person name="Abrahante J.E."/>
            <person name="Garbe J."/>
        </authorList>
    </citation>
    <scope>NUCLEOTIDE SEQUENCE</scope>
    <source>
        <strain evidence="2">Duluth1</strain>
        <tissue evidence="2">Whole animal</tissue>
    </source>
</reference>
<reference evidence="2" key="1">
    <citation type="journal article" date="2019" name="bioRxiv">
        <title>The Genome of the Zebra Mussel, Dreissena polymorpha: A Resource for Invasive Species Research.</title>
        <authorList>
            <person name="McCartney M.A."/>
            <person name="Auch B."/>
            <person name="Kono T."/>
            <person name="Mallez S."/>
            <person name="Zhang Y."/>
            <person name="Obille A."/>
            <person name="Becker A."/>
            <person name="Abrahante J.E."/>
            <person name="Garbe J."/>
            <person name="Badalamenti J.P."/>
            <person name="Herman A."/>
            <person name="Mangelson H."/>
            <person name="Liachko I."/>
            <person name="Sullivan S."/>
            <person name="Sone E.D."/>
            <person name="Koren S."/>
            <person name="Silverstein K.A.T."/>
            <person name="Beckman K.B."/>
            <person name="Gohl D.M."/>
        </authorList>
    </citation>
    <scope>NUCLEOTIDE SEQUENCE</scope>
    <source>
        <strain evidence="2">Duluth1</strain>
        <tissue evidence="2">Whole animal</tissue>
    </source>
</reference>
<keyword evidence="3" id="KW-1185">Reference proteome</keyword>